<dbReference type="SUPFAM" id="SSF55781">
    <property type="entry name" value="GAF domain-like"/>
    <property type="match status" value="1"/>
</dbReference>
<dbReference type="InterPro" id="IPR012349">
    <property type="entry name" value="Split_barrel_FMN-bd"/>
</dbReference>
<accession>A0ABX5RYT3</accession>
<dbReference type="Pfam" id="PF01590">
    <property type="entry name" value="GAF"/>
    <property type="match status" value="1"/>
</dbReference>
<evidence type="ECO:0000259" key="1">
    <source>
        <dbReference type="SMART" id="SM00065"/>
    </source>
</evidence>
<dbReference type="InterPro" id="IPR011576">
    <property type="entry name" value="Pyridox_Oxase_N"/>
</dbReference>
<dbReference type="RefSeq" id="WP_131147871.1">
    <property type="nucleotide sequence ID" value="NZ_BMWV01000015.1"/>
</dbReference>
<keyword evidence="3" id="KW-1185">Reference proteome</keyword>
<reference evidence="2 3" key="1">
    <citation type="submission" date="2019-02" db="EMBL/GenBank/DDBJ databases">
        <title>Draft Genome Sequences of Six Type Strains of the Genus Massilia.</title>
        <authorList>
            <person name="Miess H."/>
            <person name="Frediansyhah A."/>
            <person name="Gross H."/>
        </authorList>
    </citation>
    <scope>NUCLEOTIDE SEQUENCE [LARGE SCALE GENOMIC DNA]</scope>
    <source>
        <strain evidence="2 3">DSM 17472</strain>
    </source>
</reference>
<evidence type="ECO:0000313" key="2">
    <source>
        <dbReference type="EMBL" id="QBI03779.1"/>
    </source>
</evidence>
<dbReference type="Gene3D" id="2.30.110.10">
    <property type="entry name" value="Electron Transport, Fmn-binding Protein, Chain A"/>
    <property type="match status" value="1"/>
</dbReference>
<organism evidence="2 3">
    <name type="scientific">Pseudoduganella albidiflava</name>
    <dbReference type="NCBI Taxonomy" id="321983"/>
    <lineage>
        <taxon>Bacteria</taxon>
        <taxon>Pseudomonadati</taxon>
        <taxon>Pseudomonadota</taxon>
        <taxon>Betaproteobacteria</taxon>
        <taxon>Burkholderiales</taxon>
        <taxon>Oxalobacteraceae</taxon>
        <taxon>Telluria group</taxon>
        <taxon>Pseudoduganella</taxon>
    </lineage>
</organism>
<dbReference type="PANTHER" id="PTHR40660:SF1">
    <property type="entry name" value="5'-PHOSPHATE OXIDASE PUTATIVE DOMAIN-CONTAINING PROTEIN-RELATED"/>
    <property type="match status" value="1"/>
</dbReference>
<dbReference type="SMART" id="SM00065">
    <property type="entry name" value="GAF"/>
    <property type="match status" value="1"/>
</dbReference>
<dbReference type="EMBL" id="CP036401">
    <property type="protein sequence ID" value="QBI03779.1"/>
    <property type="molecule type" value="Genomic_DNA"/>
</dbReference>
<dbReference type="InterPro" id="IPR029016">
    <property type="entry name" value="GAF-like_dom_sf"/>
</dbReference>
<gene>
    <name evidence="2" type="ORF">EYF70_25390</name>
</gene>
<dbReference type="SUPFAM" id="SSF50475">
    <property type="entry name" value="FMN-binding split barrel"/>
    <property type="match status" value="1"/>
</dbReference>
<feature type="domain" description="GAF" evidence="1">
    <location>
        <begin position="162"/>
        <end position="326"/>
    </location>
</feature>
<protein>
    <submittedName>
        <fullName evidence="2">GAF domain-containing protein</fullName>
    </submittedName>
</protein>
<dbReference type="Pfam" id="PF01243">
    <property type="entry name" value="PNPOx_N"/>
    <property type="match status" value="1"/>
</dbReference>
<dbReference type="InterPro" id="IPR003018">
    <property type="entry name" value="GAF"/>
</dbReference>
<evidence type="ECO:0000313" key="3">
    <source>
        <dbReference type="Proteomes" id="UP000292307"/>
    </source>
</evidence>
<proteinExistence type="predicted"/>
<dbReference type="PANTHER" id="PTHR40660">
    <property type="entry name" value="5'-PHOSPHATE OXIDASE PUTATIVE DOMAIN-CONTAINING PROTEIN-RELATED"/>
    <property type="match status" value="1"/>
</dbReference>
<dbReference type="Gene3D" id="3.30.450.40">
    <property type="match status" value="1"/>
</dbReference>
<sequence length="447" mass="48757">MSPRVRLDTIRECFEGVIPAVLATSDRDGMPNVSYLTQVQYVDREHVALSYQFFNKTRANILANPQVKMIVVSPQTAAQYQLTMQFQRTETSGALFESMRAKLAGIASHVGMCGVFQLLGSDVFRVTDVALLPGERLPAPAGERNLLAALRVCSERLQGCRDLDRLFDETLRCLDEKFGIDHAMLLMLDAPGASLYTVASHGYTDSGIGSEIAMGEGVIGVAARMRTPIRIGHMTTEYGYGRAIRAQLEDSARAGELAEQIPLPGLPGSRSQLAVPISAGERTLGVLYVESDQDLRFTYDDEDALVALAAQFGLAMTVLQGAAPEPAAVAAPAQLPVTAGEPLVIRHFSATDSVFFGDDYLIKGVAGRVLWSLVQDYVQRGRSAFTNRELRLDPRIRLPDVNDNLEARLVLLARRLAERNCPVRIEKTGRGTFRLAVQRPLALVAVG</sequence>
<name>A0ABX5RYT3_9BURK</name>
<dbReference type="Proteomes" id="UP000292307">
    <property type="component" value="Chromosome"/>
</dbReference>